<gene>
    <name evidence="2" type="ORF">H6G94_34305</name>
</gene>
<dbReference type="SUPFAM" id="SSF47413">
    <property type="entry name" value="lambda repressor-like DNA-binding domains"/>
    <property type="match status" value="1"/>
</dbReference>
<proteinExistence type="predicted"/>
<reference evidence="2 3" key="1">
    <citation type="journal article" date="2020" name="ISME J.">
        <title>Comparative genomics reveals insights into cyanobacterial evolution and habitat adaptation.</title>
        <authorList>
            <person name="Chen M.Y."/>
            <person name="Teng W.K."/>
            <person name="Zhao L."/>
            <person name="Hu C.X."/>
            <person name="Zhou Y.K."/>
            <person name="Han B.P."/>
            <person name="Song L.R."/>
            <person name="Shu W.S."/>
        </authorList>
    </citation>
    <scope>NUCLEOTIDE SEQUENCE [LARGE SCALE GENOMIC DNA]</scope>
    <source>
        <strain evidence="2 3">FACHB-252</strain>
    </source>
</reference>
<protein>
    <submittedName>
        <fullName evidence="2">Helix-turn-helix transcriptional regulator</fullName>
    </submittedName>
</protein>
<accession>A0ABR8HM24</accession>
<evidence type="ECO:0000259" key="1">
    <source>
        <dbReference type="Pfam" id="PF13443"/>
    </source>
</evidence>
<dbReference type="Gene3D" id="1.10.260.40">
    <property type="entry name" value="lambda repressor-like DNA-binding domains"/>
    <property type="match status" value="1"/>
</dbReference>
<organism evidence="2 3">
    <name type="scientific">Nostoc punctiforme FACHB-252</name>
    <dbReference type="NCBI Taxonomy" id="1357509"/>
    <lineage>
        <taxon>Bacteria</taxon>
        <taxon>Bacillati</taxon>
        <taxon>Cyanobacteriota</taxon>
        <taxon>Cyanophyceae</taxon>
        <taxon>Nostocales</taxon>
        <taxon>Nostocaceae</taxon>
        <taxon>Nostoc</taxon>
    </lineage>
</organism>
<evidence type="ECO:0000313" key="3">
    <source>
        <dbReference type="Proteomes" id="UP000606396"/>
    </source>
</evidence>
<dbReference type="Proteomes" id="UP000606396">
    <property type="component" value="Unassembled WGS sequence"/>
</dbReference>
<name>A0ABR8HM24_NOSPU</name>
<dbReference type="InterPro" id="IPR010982">
    <property type="entry name" value="Lambda_DNA-bd_dom_sf"/>
</dbReference>
<dbReference type="InterPro" id="IPR001387">
    <property type="entry name" value="Cro/C1-type_HTH"/>
</dbReference>
<evidence type="ECO:0000313" key="2">
    <source>
        <dbReference type="EMBL" id="MBD2616259.1"/>
    </source>
</evidence>
<keyword evidence="3" id="KW-1185">Reference proteome</keyword>
<dbReference type="Pfam" id="PF13443">
    <property type="entry name" value="HTH_26"/>
    <property type="match status" value="1"/>
</dbReference>
<comment type="caution">
    <text evidence="2">The sequence shown here is derived from an EMBL/GenBank/DDBJ whole genome shotgun (WGS) entry which is preliminary data.</text>
</comment>
<dbReference type="EMBL" id="JACJTC010000044">
    <property type="protein sequence ID" value="MBD2616259.1"/>
    <property type="molecule type" value="Genomic_DNA"/>
</dbReference>
<dbReference type="RefSeq" id="WP_190952714.1">
    <property type="nucleotide sequence ID" value="NZ_JACJTC010000044.1"/>
</dbReference>
<feature type="domain" description="HTH cro/C1-type" evidence="1">
    <location>
        <begin position="6"/>
        <end position="66"/>
    </location>
</feature>
<sequence length="78" mass="9132">MPVRNKIKQFIDNKGITPYKFQKDTGIAPKTAYDLYNNPWQVPHVTVLNKICDSYEIQPGEILEWIRPSIDLENNENK</sequence>